<keyword evidence="1" id="KW-0472">Membrane</keyword>
<evidence type="ECO:0000313" key="2">
    <source>
        <dbReference type="EMBL" id="AHL77678.1"/>
    </source>
</evidence>
<proteinExistence type="predicted"/>
<dbReference type="Proteomes" id="UP000019522">
    <property type="component" value="Chromosome"/>
</dbReference>
<name>W8RD49_STUST</name>
<feature type="transmembrane region" description="Helical" evidence="1">
    <location>
        <begin position="51"/>
        <end position="71"/>
    </location>
</feature>
<keyword evidence="1" id="KW-1133">Transmembrane helix</keyword>
<accession>W8RD49</accession>
<keyword evidence="1" id="KW-0812">Transmembrane</keyword>
<dbReference type="AlphaFoldDB" id="W8RD49"/>
<reference evidence="3" key="1">
    <citation type="journal article" date="2014" name="Genome Announc.">
        <title>Complete Genome Sequence of the Highly Transformable Pseudomonas stutzeri Strain 28a24.</title>
        <authorList>
            <person name="Smith B.A."/>
            <person name="Dougherty K.M."/>
            <person name="Baltrus D.A."/>
        </authorList>
    </citation>
    <scope>NUCLEOTIDE SEQUENCE [LARGE SCALE GENOMIC DNA]</scope>
    <source>
        <strain evidence="3">28a24</strain>
    </source>
</reference>
<evidence type="ECO:0000313" key="3">
    <source>
        <dbReference type="Proteomes" id="UP000019522"/>
    </source>
</evidence>
<evidence type="ECO:0000256" key="1">
    <source>
        <dbReference type="SAM" id="Phobius"/>
    </source>
</evidence>
<protein>
    <submittedName>
        <fullName evidence="2">Uncharacterized protein</fullName>
    </submittedName>
</protein>
<reference evidence="2 3" key="2">
    <citation type="submission" date="2014-03" db="EMBL/GenBank/DDBJ databases">
        <authorList>
            <person name="Baltrus D."/>
            <person name="Dougherty K."/>
        </authorList>
    </citation>
    <scope>NUCLEOTIDE SEQUENCE</scope>
    <source>
        <strain evidence="2 3">28a24</strain>
    </source>
</reference>
<sequence>MSEAFLGEPYVSKMKELQRMKCERDEIMSEALSELAEKNSEKMLFARNKMLAMNLSILTLCAYLSACLIVPRKSSSAAT</sequence>
<organism evidence="2 3">
    <name type="scientific">Stutzerimonas stutzeri</name>
    <name type="common">Pseudomonas stutzeri</name>
    <dbReference type="NCBI Taxonomy" id="316"/>
    <lineage>
        <taxon>Bacteria</taxon>
        <taxon>Pseudomonadati</taxon>
        <taxon>Pseudomonadota</taxon>
        <taxon>Gammaproteobacteria</taxon>
        <taxon>Pseudomonadales</taxon>
        <taxon>Pseudomonadaceae</taxon>
        <taxon>Stutzerimonas</taxon>
    </lineage>
</organism>
<dbReference type="KEGG" id="pstt:CH92_17605"/>
<dbReference type="EMBL" id="CP007441">
    <property type="protein sequence ID" value="AHL77678.1"/>
    <property type="molecule type" value="Genomic_DNA"/>
</dbReference>
<gene>
    <name evidence="2" type="ORF">CH92_17605</name>
</gene>